<dbReference type="AlphaFoldDB" id="A0A812Q6Y4"/>
<dbReference type="OrthoDB" id="3176171at2759"/>
<dbReference type="GO" id="GO:0003777">
    <property type="term" value="F:microtubule motor activity"/>
    <property type="evidence" value="ECO:0007669"/>
    <property type="project" value="InterPro"/>
</dbReference>
<name>A0A812Q6Y4_9DINO</name>
<comment type="caution">
    <text evidence="4">Lacks conserved residue(s) required for the propagation of feature annotation.</text>
</comment>
<evidence type="ECO:0000259" key="6">
    <source>
        <dbReference type="PROSITE" id="PS50067"/>
    </source>
</evidence>
<evidence type="ECO:0000256" key="1">
    <source>
        <dbReference type="ARBA" id="ARBA00022701"/>
    </source>
</evidence>
<dbReference type="PROSITE" id="PS50067">
    <property type="entry name" value="KINESIN_MOTOR_2"/>
    <property type="match status" value="1"/>
</dbReference>
<keyword evidence="1" id="KW-0493">Microtubule</keyword>
<dbReference type="InterPro" id="IPR036961">
    <property type="entry name" value="Kinesin_motor_dom_sf"/>
</dbReference>
<dbReference type="EMBL" id="CAJNDS010002236">
    <property type="protein sequence ID" value="CAE7387665.1"/>
    <property type="molecule type" value="Genomic_DNA"/>
</dbReference>
<dbReference type="GO" id="GO:0005524">
    <property type="term" value="F:ATP binding"/>
    <property type="evidence" value="ECO:0007669"/>
    <property type="project" value="InterPro"/>
</dbReference>
<evidence type="ECO:0000256" key="4">
    <source>
        <dbReference type="PROSITE-ProRule" id="PRU00283"/>
    </source>
</evidence>
<evidence type="ECO:0000313" key="7">
    <source>
        <dbReference type="EMBL" id="CAE7387665.1"/>
    </source>
</evidence>
<sequence>MCFTRQARSRPATPTGASNGEIPVTNVRVVCRIRPMNDREKKAGATPAATASTERKEVAVVRILAGGTRQVRSTFHFDDVLTSFSSQEDVFRATLQPLVGQVLAGYETTAFAYGQYTYPCHACFQGQIPAHPEFTESTVTVSYLEIYNEADRTRALELSDLLAGSERHPKLDLKDRMIVTY</sequence>
<reference evidence="7" key="1">
    <citation type="submission" date="2021-02" db="EMBL/GenBank/DDBJ databases">
        <authorList>
            <person name="Dougan E. K."/>
            <person name="Rhodes N."/>
            <person name="Thang M."/>
            <person name="Chan C."/>
        </authorList>
    </citation>
    <scope>NUCLEOTIDE SEQUENCE</scope>
</reference>
<dbReference type="GO" id="GO:0007018">
    <property type="term" value="P:microtubule-based movement"/>
    <property type="evidence" value="ECO:0007669"/>
    <property type="project" value="InterPro"/>
</dbReference>
<dbReference type="InterPro" id="IPR027640">
    <property type="entry name" value="Kinesin-like_fam"/>
</dbReference>
<keyword evidence="8" id="KW-1185">Reference proteome</keyword>
<proteinExistence type="inferred from homology"/>
<dbReference type="GO" id="GO:0005874">
    <property type="term" value="C:microtubule"/>
    <property type="evidence" value="ECO:0007669"/>
    <property type="project" value="UniProtKB-KW"/>
</dbReference>
<feature type="domain" description="Kinesin motor" evidence="6">
    <location>
        <begin position="26"/>
        <end position="115"/>
    </location>
</feature>
<keyword evidence="2" id="KW-0175">Coiled coil</keyword>
<feature type="region of interest" description="Disordered" evidence="5">
    <location>
        <begin position="1"/>
        <end position="21"/>
    </location>
</feature>
<dbReference type="SUPFAM" id="SSF52540">
    <property type="entry name" value="P-loop containing nucleoside triphosphate hydrolases"/>
    <property type="match status" value="1"/>
</dbReference>
<evidence type="ECO:0000313" key="8">
    <source>
        <dbReference type="Proteomes" id="UP000604046"/>
    </source>
</evidence>
<dbReference type="PANTHER" id="PTHR47968:SF36">
    <property type="entry name" value="KINESIN HEAVY CHAIN ISOFORM X1"/>
    <property type="match status" value="1"/>
</dbReference>
<dbReference type="Proteomes" id="UP000604046">
    <property type="component" value="Unassembled WGS sequence"/>
</dbReference>
<keyword evidence="3" id="KW-0505">Motor protein</keyword>
<dbReference type="PANTHER" id="PTHR47968">
    <property type="entry name" value="CENTROMERE PROTEIN E"/>
    <property type="match status" value="1"/>
</dbReference>
<dbReference type="InterPro" id="IPR027417">
    <property type="entry name" value="P-loop_NTPase"/>
</dbReference>
<gene>
    <name evidence="7" type="primary">KIN5A</name>
    <name evidence="7" type="ORF">SNAT2548_LOCUS21141</name>
</gene>
<comment type="similarity">
    <text evidence="4">Belongs to the TRAFAC class myosin-kinesin ATPase superfamily. Kinesin family.</text>
</comment>
<organism evidence="7 8">
    <name type="scientific">Symbiodinium natans</name>
    <dbReference type="NCBI Taxonomy" id="878477"/>
    <lineage>
        <taxon>Eukaryota</taxon>
        <taxon>Sar</taxon>
        <taxon>Alveolata</taxon>
        <taxon>Dinophyceae</taxon>
        <taxon>Suessiales</taxon>
        <taxon>Symbiodiniaceae</taxon>
        <taxon>Symbiodinium</taxon>
    </lineage>
</organism>
<accession>A0A812Q6Y4</accession>
<comment type="caution">
    <text evidence="7">The sequence shown here is derived from an EMBL/GenBank/DDBJ whole genome shotgun (WGS) entry which is preliminary data.</text>
</comment>
<protein>
    <submittedName>
        <fullName evidence="7">KIN5A protein</fullName>
    </submittedName>
</protein>
<dbReference type="GO" id="GO:0008017">
    <property type="term" value="F:microtubule binding"/>
    <property type="evidence" value="ECO:0007669"/>
    <property type="project" value="InterPro"/>
</dbReference>
<evidence type="ECO:0000256" key="3">
    <source>
        <dbReference type="ARBA" id="ARBA00023175"/>
    </source>
</evidence>
<evidence type="ECO:0000256" key="2">
    <source>
        <dbReference type="ARBA" id="ARBA00023054"/>
    </source>
</evidence>
<dbReference type="SMART" id="SM00129">
    <property type="entry name" value="KISc"/>
    <property type="match status" value="1"/>
</dbReference>
<dbReference type="Gene3D" id="3.40.850.10">
    <property type="entry name" value="Kinesin motor domain"/>
    <property type="match status" value="1"/>
</dbReference>
<dbReference type="Pfam" id="PF00225">
    <property type="entry name" value="Kinesin"/>
    <property type="match status" value="1"/>
</dbReference>
<evidence type="ECO:0000256" key="5">
    <source>
        <dbReference type="SAM" id="MobiDB-lite"/>
    </source>
</evidence>
<dbReference type="InterPro" id="IPR001752">
    <property type="entry name" value="Kinesin_motor_dom"/>
</dbReference>